<sequence>MWHKPWVKWLLVVLACGLIGAVAWPAQRWMKSTVHSQRVVHNSRLQPIIFIPGSSATQERFNSVIATLNKQTTGHSLLKVTVHPDGSLSESGAIAPHDDEPYIVVAFSDNRDGYTHIKQQAKWFNIAFKQLAATYHFNQFRGIGHSNGGLIFTLFLEKYLTADDATMTRLMTIGTPYNLEESNPLNRTQLLHDLVKGRAQLPKQLTVYAVAGTETYAGDGTVPLTSASAGKYIFQNQVRHYTQITVSGQDAGHSDLPENQQIIDYIKQDILTRPTRQSLRHP</sequence>
<gene>
    <name evidence="1" type="ORF">FD02_GL001682</name>
</gene>
<name>A0A0R1JRS7_9LACO</name>
<dbReference type="Pfam" id="PF06028">
    <property type="entry name" value="DUF915"/>
    <property type="match status" value="1"/>
</dbReference>
<protein>
    <submittedName>
        <fullName evidence="1">Alpha beta hydrolase superfamily protein</fullName>
    </submittedName>
</protein>
<dbReference type="STRING" id="1291734.FD02_GL001682"/>
<dbReference type="OrthoDB" id="2157689at2"/>
<dbReference type="SUPFAM" id="SSF53474">
    <property type="entry name" value="alpha/beta-Hydrolases"/>
    <property type="match status" value="1"/>
</dbReference>
<dbReference type="PATRIC" id="fig|1291734.4.peg.1730"/>
<dbReference type="AlphaFoldDB" id="A0A0R1JRS7"/>
<organism evidence="1 2">
    <name type="scientific">Lacticaseibacillus nasuensis JCM 17158</name>
    <dbReference type="NCBI Taxonomy" id="1291734"/>
    <lineage>
        <taxon>Bacteria</taxon>
        <taxon>Bacillati</taxon>
        <taxon>Bacillota</taxon>
        <taxon>Bacilli</taxon>
        <taxon>Lactobacillales</taxon>
        <taxon>Lactobacillaceae</taxon>
        <taxon>Lacticaseibacillus</taxon>
    </lineage>
</organism>
<dbReference type="EMBL" id="AZDJ01000003">
    <property type="protein sequence ID" value="KRK73852.1"/>
    <property type="molecule type" value="Genomic_DNA"/>
</dbReference>
<dbReference type="InterPro" id="IPR010315">
    <property type="entry name" value="DUF915_hydro-like"/>
</dbReference>
<dbReference type="GO" id="GO:0016787">
    <property type="term" value="F:hydrolase activity"/>
    <property type="evidence" value="ECO:0007669"/>
    <property type="project" value="UniProtKB-KW"/>
</dbReference>
<reference evidence="1 2" key="1">
    <citation type="journal article" date="2015" name="Genome Announc.">
        <title>Expanding the biotechnology potential of lactobacilli through comparative genomics of 213 strains and associated genera.</title>
        <authorList>
            <person name="Sun Z."/>
            <person name="Harris H.M."/>
            <person name="McCann A."/>
            <person name="Guo C."/>
            <person name="Argimon S."/>
            <person name="Zhang W."/>
            <person name="Yang X."/>
            <person name="Jeffery I.B."/>
            <person name="Cooney J.C."/>
            <person name="Kagawa T.F."/>
            <person name="Liu W."/>
            <person name="Song Y."/>
            <person name="Salvetti E."/>
            <person name="Wrobel A."/>
            <person name="Rasinkangas P."/>
            <person name="Parkhill J."/>
            <person name="Rea M.C."/>
            <person name="O'Sullivan O."/>
            <person name="Ritari J."/>
            <person name="Douillard F.P."/>
            <person name="Paul Ross R."/>
            <person name="Yang R."/>
            <person name="Briner A.E."/>
            <person name="Felis G.E."/>
            <person name="de Vos W.M."/>
            <person name="Barrangou R."/>
            <person name="Klaenhammer T.R."/>
            <person name="Caufield P.W."/>
            <person name="Cui Y."/>
            <person name="Zhang H."/>
            <person name="O'Toole P.W."/>
        </authorList>
    </citation>
    <scope>NUCLEOTIDE SEQUENCE [LARGE SCALE GENOMIC DNA]</scope>
    <source>
        <strain evidence="1 2">JCM 17158</strain>
    </source>
</reference>
<evidence type="ECO:0000313" key="2">
    <source>
        <dbReference type="Proteomes" id="UP000051804"/>
    </source>
</evidence>
<evidence type="ECO:0000313" key="1">
    <source>
        <dbReference type="EMBL" id="KRK73852.1"/>
    </source>
</evidence>
<keyword evidence="1" id="KW-0378">Hydrolase</keyword>
<comment type="caution">
    <text evidence="1">The sequence shown here is derived from an EMBL/GenBank/DDBJ whole genome shotgun (WGS) entry which is preliminary data.</text>
</comment>
<accession>A0A0R1JRS7</accession>
<dbReference type="Gene3D" id="3.40.50.1820">
    <property type="entry name" value="alpha/beta hydrolase"/>
    <property type="match status" value="1"/>
</dbReference>
<dbReference type="RefSeq" id="WP_056950033.1">
    <property type="nucleotide sequence ID" value="NZ_AZDJ01000003.1"/>
</dbReference>
<dbReference type="Proteomes" id="UP000051804">
    <property type="component" value="Unassembled WGS sequence"/>
</dbReference>
<dbReference type="InterPro" id="IPR029058">
    <property type="entry name" value="AB_hydrolase_fold"/>
</dbReference>
<keyword evidence="2" id="KW-1185">Reference proteome</keyword>
<proteinExistence type="predicted"/>